<evidence type="ECO:0000256" key="1">
    <source>
        <dbReference type="ARBA" id="ARBA00010838"/>
    </source>
</evidence>
<dbReference type="InterPro" id="IPR018120">
    <property type="entry name" value="Glyco_hydro_1_AS"/>
</dbReference>
<name>A0A445IEP4_GLYSO</name>
<dbReference type="GO" id="GO:0008422">
    <property type="term" value="F:beta-glucosidase activity"/>
    <property type="evidence" value="ECO:0007669"/>
    <property type="project" value="TreeGrafter"/>
</dbReference>
<dbReference type="SUPFAM" id="SSF51445">
    <property type="entry name" value="(Trans)glycosidases"/>
    <property type="match status" value="1"/>
</dbReference>
<evidence type="ECO:0000256" key="4">
    <source>
        <dbReference type="PROSITE-ProRule" id="PRU10055"/>
    </source>
</evidence>
<sequence>MASLACNTFIVSSTLRSVVTRAEPPKPGPLFDLSSFNRHSFPAGFTFGASSSAYQFEGAAKEYGRGPSIWDTFINQHPGKIADGTNGDRALDQYHRYKEDVQIMKGMNLDAYRFSISWSRILPNGKLSGGINREGINYYNNLIHELQTKGLKPFVTLFHWDLPQALENEYKGFLSESIIDDFGDYAKFCFEEFGDRVKHWITFNEPHIFSSHGYAYGTKAPGRKSQGLRPDSGGTEPYRVSHNILLAHAKAVQLYRNSYKESQNGEIGITLDSRWFVPYSDASSDIEATERALDFEIGWFMEPLTSGKYPESMQLYVGRRLPEFSKEEAELVRGSFDFIGLNYYTTNTARVATGYTDSVHHHPDLSTDPNVELGLTRLNGSSPIGPVPGLGWLCVYPKGIRELLLRIKNLYNNPLIYITENGINELDDPTLSPEESLMDFYRIDYHYRHLLNVHYAMRDGVRVNGYFVWSLLDCFEWSNGYIPRFGLNFVDHKNNLKRSPKLSAKWFQQFLKTRLL</sequence>
<evidence type="ECO:0000256" key="6">
    <source>
        <dbReference type="RuleBase" id="RU004468"/>
    </source>
</evidence>
<dbReference type="Pfam" id="PF00232">
    <property type="entry name" value="Glyco_hydro_1"/>
    <property type="match status" value="1"/>
</dbReference>
<comment type="similarity">
    <text evidence="1 5">Belongs to the glycosyl hydrolase 1 family.</text>
</comment>
<protein>
    <submittedName>
        <fullName evidence="7">Beta-glucosidase 24 isoform A</fullName>
    </submittedName>
</protein>
<keyword evidence="3 6" id="KW-0326">Glycosidase</keyword>
<evidence type="ECO:0000256" key="5">
    <source>
        <dbReference type="RuleBase" id="RU003690"/>
    </source>
</evidence>
<dbReference type="Proteomes" id="UP000289340">
    <property type="component" value="Chromosome 11"/>
</dbReference>
<dbReference type="PROSITE" id="PS00572">
    <property type="entry name" value="GLYCOSYL_HYDROL_F1_1"/>
    <property type="match status" value="1"/>
</dbReference>
<evidence type="ECO:0000256" key="3">
    <source>
        <dbReference type="ARBA" id="ARBA00023295"/>
    </source>
</evidence>
<dbReference type="Gene3D" id="3.20.20.80">
    <property type="entry name" value="Glycosidases"/>
    <property type="match status" value="1"/>
</dbReference>
<feature type="active site" description="Nucleophile" evidence="4">
    <location>
        <position position="420"/>
    </location>
</feature>
<evidence type="ECO:0000313" key="7">
    <source>
        <dbReference type="EMBL" id="RZB84355.1"/>
    </source>
</evidence>
<evidence type="ECO:0000256" key="2">
    <source>
        <dbReference type="ARBA" id="ARBA00022801"/>
    </source>
</evidence>
<dbReference type="InterPro" id="IPR001360">
    <property type="entry name" value="Glyco_hydro_1"/>
</dbReference>
<gene>
    <name evidence="7" type="ORF">D0Y65_032622</name>
</gene>
<evidence type="ECO:0000313" key="8">
    <source>
        <dbReference type="Proteomes" id="UP000289340"/>
    </source>
</evidence>
<dbReference type="PANTHER" id="PTHR10353">
    <property type="entry name" value="GLYCOSYL HYDROLASE"/>
    <property type="match status" value="1"/>
</dbReference>
<organism evidence="7 8">
    <name type="scientific">Glycine soja</name>
    <name type="common">Wild soybean</name>
    <dbReference type="NCBI Taxonomy" id="3848"/>
    <lineage>
        <taxon>Eukaryota</taxon>
        <taxon>Viridiplantae</taxon>
        <taxon>Streptophyta</taxon>
        <taxon>Embryophyta</taxon>
        <taxon>Tracheophyta</taxon>
        <taxon>Spermatophyta</taxon>
        <taxon>Magnoliopsida</taxon>
        <taxon>eudicotyledons</taxon>
        <taxon>Gunneridae</taxon>
        <taxon>Pentapetalae</taxon>
        <taxon>rosids</taxon>
        <taxon>fabids</taxon>
        <taxon>Fabales</taxon>
        <taxon>Fabaceae</taxon>
        <taxon>Papilionoideae</taxon>
        <taxon>50 kb inversion clade</taxon>
        <taxon>NPAAA clade</taxon>
        <taxon>indigoferoid/millettioid clade</taxon>
        <taxon>Phaseoleae</taxon>
        <taxon>Glycine</taxon>
        <taxon>Glycine subgen. Soja</taxon>
    </lineage>
</organism>
<comment type="caution">
    <text evidence="7">The sequence shown here is derived from an EMBL/GenBank/DDBJ whole genome shotgun (WGS) entry which is preliminary data.</text>
</comment>
<dbReference type="PRINTS" id="PR00131">
    <property type="entry name" value="GLHYDRLASE1"/>
</dbReference>
<dbReference type="AlphaFoldDB" id="A0A445IEP4"/>
<keyword evidence="2 6" id="KW-0378">Hydrolase</keyword>
<dbReference type="FunFam" id="3.20.20.80:FF:000020">
    <property type="entry name" value="Beta-glucosidase 12"/>
    <property type="match status" value="1"/>
</dbReference>
<dbReference type="PANTHER" id="PTHR10353:SF331">
    <property type="entry name" value="GLYCOSIDE HYDROLASE FAMILY 1 PROTEIN"/>
    <property type="match status" value="1"/>
</dbReference>
<dbReference type="InterPro" id="IPR017853">
    <property type="entry name" value="GH"/>
</dbReference>
<dbReference type="Gramene" id="XM_028333075.1">
    <property type="protein sequence ID" value="XP_028188876.1"/>
    <property type="gene ID" value="LOC114375296"/>
</dbReference>
<proteinExistence type="inferred from homology"/>
<reference evidence="7 8" key="1">
    <citation type="submission" date="2018-09" db="EMBL/GenBank/DDBJ databases">
        <title>A high-quality reference genome of wild soybean provides a powerful tool to mine soybean genomes.</title>
        <authorList>
            <person name="Xie M."/>
            <person name="Chung C.Y.L."/>
            <person name="Li M.-W."/>
            <person name="Wong F.-L."/>
            <person name="Chan T.-F."/>
            <person name="Lam H.-M."/>
        </authorList>
    </citation>
    <scope>NUCLEOTIDE SEQUENCE [LARGE SCALE GENOMIC DNA]</scope>
    <source>
        <strain evidence="8">cv. W05</strain>
        <tissue evidence="7">Hypocotyl of etiolated seedlings</tissue>
    </source>
</reference>
<dbReference type="InterPro" id="IPR033132">
    <property type="entry name" value="GH_1_N_CS"/>
</dbReference>
<dbReference type="EMBL" id="QZWG01000011">
    <property type="protein sequence ID" value="RZB84355.1"/>
    <property type="molecule type" value="Genomic_DNA"/>
</dbReference>
<keyword evidence="8" id="KW-1185">Reference proteome</keyword>
<accession>A0A445IEP4</accession>
<dbReference type="GO" id="GO:0005975">
    <property type="term" value="P:carbohydrate metabolic process"/>
    <property type="evidence" value="ECO:0007669"/>
    <property type="project" value="InterPro"/>
</dbReference>
<dbReference type="PROSITE" id="PS00653">
    <property type="entry name" value="GLYCOSYL_HYDROL_F1_2"/>
    <property type="match status" value="1"/>
</dbReference>